<dbReference type="PROSITE" id="PS50995">
    <property type="entry name" value="HTH_MARR_2"/>
    <property type="match status" value="1"/>
</dbReference>
<dbReference type="EMBL" id="JBDKWZ010000013">
    <property type="protein sequence ID" value="MEN7550364.1"/>
    <property type="molecule type" value="Genomic_DNA"/>
</dbReference>
<keyword evidence="2" id="KW-0238">DNA-binding</keyword>
<keyword evidence="3" id="KW-0804">Transcription</keyword>
<keyword evidence="1" id="KW-0805">Transcription regulation</keyword>
<evidence type="ECO:0000313" key="5">
    <source>
        <dbReference type="EMBL" id="MEN7550364.1"/>
    </source>
</evidence>
<feature type="domain" description="HTH marR-type" evidence="4">
    <location>
        <begin position="1"/>
        <end position="147"/>
    </location>
</feature>
<protein>
    <submittedName>
        <fullName evidence="5">MarR family transcriptional regulator</fullName>
    </submittedName>
</protein>
<organism evidence="5 6">
    <name type="scientific">Rapidithrix thailandica</name>
    <dbReference type="NCBI Taxonomy" id="413964"/>
    <lineage>
        <taxon>Bacteria</taxon>
        <taxon>Pseudomonadati</taxon>
        <taxon>Bacteroidota</taxon>
        <taxon>Cytophagia</taxon>
        <taxon>Cytophagales</taxon>
        <taxon>Flammeovirgaceae</taxon>
        <taxon>Rapidithrix</taxon>
    </lineage>
</organism>
<comment type="caution">
    <text evidence="5">The sequence shown here is derived from an EMBL/GenBank/DDBJ whole genome shotgun (WGS) entry which is preliminary data.</text>
</comment>
<sequence>MKLEDEIQHTFTSSQIRVITNLVFTSNWALSKISQALKPIGLSLQQLNILRILKGQPHQTATVNLIKERMVDRMPNVSRLLNKLMEKGLIVKERNLTDQRVVYIKLTPEGEKLSEKGKEILETKCFDVRLSDEESDLLNTMLEKLRY</sequence>
<dbReference type="RefSeq" id="WP_346823145.1">
    <property type="nucleotide sequence ID" value="NZ_JBDKWZ010000013.1"/>
</dbReference>
<dbReference type="PANTHER" id="PTHR33164:SF43">
    <property type="entry name" value="HTH-TYPE TRANSCRIPTIONAL REPRESSOR YETL"/>
    <property type="match status" value="1"/>
</dbReference>
<dbReference type="InterPro" id="IPR039422">
    <property type="entry name" value="MarR/SlyA-like"/>
</dbReference>
<evidence type="ECO:0000256" key="1">
    <source>
        <dbReference type="ARBA" id="ARBA00023015"/>
    </source>
</evidence>
<dbReference type="GO" id="GO:0006950">
    <property type="term" value="P:response to stress"/>
    <property type="evidence" value="ECO:0007669"/>
    <property type="project" value="TreeGrafter"/>
</dbReference>
<keyword evidence="6" id="KW-1185">Reference proteome</keyword>
<dbReference type="AlphaFoldDB" id="A0AAW9RZN7"/>
<dbReference type="InterPro" id="IPR036388">
    <property type="entry name" value="WH-like_DNA-bd_sf"/>
</dbReference>
<dbReference type="Pfam" id="PF22381">
    <property type="entry name" value="Staph_reg_Sar_Rot"/>
    <property type="match status" value="1"/>
</dbReference>
<dbReference type="GO" id="GO:0003677">
    <property type="term" value="F:DNA binding"/>
    <property type="evidence" value="ECO:0007669"/>
    <property type="project" value="UniProtKB-KW"/>
</dbReference>
<dbReference type="InterPro" id="IPR036390">
    <property type="entry name" value="WH_DNA-bd_sf"/>
</dbReference>
<evidence type="ECO:0000256" key="3">
    <source>
        <dbReference type="ARBA" id="ARBA00023163"/>
    </source>
</evidence>
<dbReference type="InterPro" id="IPR000835">
    <property type="entry name" value="HTH_MarR-typ"/>
</dbReference>
<dbReference type="Proteomes" id="UP001403385">
    <property type="component" value="Unassembled WGS sequence"/>
</dbReference>
<dbReference type="Gene3D" id="1.10.10.10">
    <property type="entry name" value="Winged helix-like DNA-binding domain superfamily/Winged helix DNA-binding domain"/>
    <property type="match status" value="1"/>
</dbReference>
<dbReference type="PANTHER" id="PTHR33164">
    <property type="entry name" value="TRANSCRIPTIONAL REGULATOR, MARR FAMILY"/>
    <property type="match status" value="1"/>
</dbReference>
<dbReference type="SUPFAM" id="SSF46785">
    <property type="entry name" value="Winged helix' DNA-binding domain"/>
    <property type="match status" value="1"/>
</dbReference>
<gene>
    <name evidence="5" type="ORF">AAG747_20770</name>
</gene>
<proteinExistence type="predicted"/>
<dbReference type="SMART" id="SM00347">
    <property type="entry name" value="HTH_MARR"/>
    <property type="match status" value="1"/>
</dbReference>
<evidence type="ECO:0000259" key="4">
    <source>
        <dbReference type="PROSITE" id="PS50995"/>
    </source>
</evidence>
<dbReference type="InterPro" id="IPR055166">
    <property type="entry name" value="Transc_reg_Sar_Rot_HTH"/>
</dbReference>
<evidence type="ECO:0000256" key="2">
    <source>
        <dbReference type="ARBA" id="ARBA00023125"/>
    </source>
</evidence>
<evidence type="ECO:0000313" key="6">
    <source>
        <dbReference type="Proteomes" id="UP001403385"/>
    </source>
</evidence>
<accession>A0AAW9RZN7</accession>
<reference evidence="5 6" key="1">
    <citation type="submission" date="2024-04" db="EMBL/GenBank/DDBJ databases">
        <title>Novel genus in family Flammeovirgaceae.</title>
        <authorList>
            <person name="Nguyen T.H."/>
            <person name="Vuong T.Q."/>
            <person name="Le H."/>
            <person name="Kim S.-G."/>
        </authorList>
    </citation>
    <scope>NUCLEOTIDE SEQUENCE [LARGE SCALE GENOMIC DNA]</scope>
    <source>
        <strain evidence="5 6">JCM 23209</strain>
    </source>
</reference>
<name>A0AAW9RZN7_9BACT</name>
<dbReference type="GO" id="GO:0003700">
    <property type="term" value="F:DNA-binding transcription factor activity"/>
    <property type="evidence" value="ECO:0007669"/>
    <property type="project" value="InterPro"/>
</dbReference>